<accession>A0A5C7C441</accession>
<organism evidence="3 4">
    <name type="scientific">Serratia marcescens</name>
    <dbReference type="NCBI Taxonomy" id="615"/>
    <lineage>
        <taxon>Bacteria</taxon>
        <taxon>Pseudomonadati</taxon>
        <taxon>Pseudomonadota</taxon>
        <taxon>Gammaproteobacteria</taxon>
        <taxon>Enterobacterales</taxon>
        <taxon>Yersiniaceae</taxon>
        <taxon>Serratia</taxon>
    </lineage>
</organism>
<feature type="compositionally biased region" description="Low complexity" evidence="1">
    <location>
        <begin position="162"/>
        <end position="177"/>
    </location>
</feature>
<keyword evidence="2" id="KW-0812">Transmembrane</keyword>
<comment type="caution">
    <text evidence="3">The sequence shown here is derived from an EMBL/GenBank/DDBJ whole genome shotgun (WGS) entry which is preliminary data.</text>
</comment>
<reference evidence="3 4" key="1">
    <citation type="submission" date="2019-07" db="EMBL/GenBank/DDBJ databases">
        <title>Serratia strains were isolated from fresh produce.</title>
        <authorList>
            <person name="Cho G.-S."/>
            <person name="Stein M."/>
            <person name="Lee W."/>
            <person name="Suh S.H."/>
            <person name="Franz C.M.A.P."/>
        </authorList>
    </citation>
    <scope>NUCLEOTIDE SEQUENCE [LARGE SCALE GENOMIC DNA]</scope>
    <source>
        <strain evidence="3 4">S16</strain>
    </source>
</reference>
<feature type="region of interest" description="Disordered" evidence="1">
    <location>
        <begin position="161"/>
        <end position="201"/>
    </location>
</feature>
<keyword evidence="2" id="KW-0472">Membrane</keyword>
<dbReference type="AlphaFoldDB" id="A0A5C7C441"/>
<dbReference type="Proteomes" id="UP000321126">
    <property type="component" value="Unassembled WGS sequence"/>
</dbReference>
<feature type="region of interest" description="Disordered" evidence="1">
    <location>
        <begin position="86"/>
        <end position="107"/>
    </location>
</feature>
<evidence type="ECO:0000313" key="3">
    <source>
        <dbReference type="EMBL" id="TXE28338.1"/>
    </source>
</evidence>
<feature type="region of interest" description="Disordered" evidence="1">
    <location>
        <begin position="1"/>
        <end position="31"/>
    </location>
</feature>
<keyword evidence="2" id="KW-1133">Transmembrane helix</keyword>
<sequence length="270" mass="28805">MSHFDMDDPELPPALHVDEPTTHPLPEATPSGKKMIKLPLLGNVTLLQLGLMAAGLIAIVLFAALRGGPKHPATAPTFATQVATPQPAPSLVMESSPVDAPLPAPVPPEPVPASIPASPPAENQDVTALNQTVDGQRGDITRNRTDIDALTRRVDALEKARTVTATSSATAGHTPTSVKTTRHRTASAHRRQTTYHAHPGGTSSMVTAYHAPPATLWRGARIESLYPELAWVKYRDSTWALRPGDTLDNVTVLKIDTLHRTVVTTAGTLR</sequence>
<protein>
    <recommendedName>
        <fullName evidence="5">Conjugal transfer protein TraP</fullName>
    </recommendedName>
</protein>
<proteinExistence type="predicted"/>
<feature type="compositionally biased region" description="Basic residues" evidence="1">
    <location>
        <begin position="180"/>
        <end position="193"/>
    </location>
</feature>
<evidence type="ECO:0000256" key="2">
    <source>
        <dbReference type="SAM" id="Phobius"/>
    </source>
</evidence>
<dbReference type="RefSeq" id="WP_147882482.1">
    <property type="nucleotide sequence ID" value="NZ_VOUQ01000015.1"/>
</dbReference>
<gene>
    <name evidence="3" type="ORF">FOT62_21475</name>
</gene>
<dbReference type="EMBL" id="VOUQ01000015">
    <property type="protein sequence ID" value="TXE28338.1"/>
    <property type="molecule type" value="Genomic_DNA"/>
</dbReference>
<evidence type="ECO:0008006" key="5">
    <source>
        <dbReference type="Google" id="ProtNLM"/>
    </source>
</evidence>
<feature type="transmembrane region" description="Helical" evidence="2">
    <location>
        <begin position="40"/>
        <end position="65"/>
    </location>
</feature>
<evidence type="ECO:0000256" key="1">
    <source>
        <dbReference type="SAM" id="MobiDB-lite"/>
    </source>
</evidence>
<evidence type="ECO:0000313" key="4">
    <source>
        <dbReference type="Proteomes" id="UP000321126"/>
    </source>
</evidence>
<name>A0A5C7C441_SERMA</name>